<keyword evidence="4" id="KW-1185">Reference proteome</keyword>
<dbReference type="Proteomes" id="UP000253318">
    <property type="component" value="Unassembled WGS sequence"/>
</dbReference>
<name>A0A368TBP3_9ACTN</name>
<evidence type="ECO:0000313" key="4">
    <source>
        <dbReference type="Proteomes" id="UP000253318"/>
    </source>
</evidence>
<dbReference type="EMBL" id="QEIN01000006">
    <property type="protein sequence ID" value="RCV62396.1"/>
    <property type="molecule type" value="Genomic_DNA"/>
</dbReference>
<feature type="region of interest" description="Disordered" evidence="1">
    <location>
        <begin position="44"/>
        <end position="146"/>
    </location>
</feature>
<feature type="region of interest" description="Disordered" evidence="1">
    <location>
        <begin position="164"/>
        <end position="188"/>
    </location>
</feature>
<gene>
    <name evidence="3" type="ORF">DEF24_01325</name>
</gene>
<feature type="compositionally biased region" description="Low complexity" evidence="1">
    <location>
        <begin position="102"/>
        <end position="115"/>
    </location>
</feature>
<feature type="compositionally biased region" description="Low complexity" evidence="1">
    <location>
        <begin position="170"/>
        <end position="185"/>
    </location>
</feature>
<evidence type="ECO:0000259" key="2">
    <source>
        <dbReference type="Pfam" id="PF26450"/>
    </source>
</evidence>
<accession>A0A368TBP3</accession>
<dbReference type="Pfam" id="PF26450">
    <property type="entry name" value="DUF8129"/>
    <property type="match status" value="1"/>
</dbReference>
<evidence type="ECO:0000256" key="1">
    <source>
        <dbReference type="SAM" id="MobiDB-lite"/>
    </source>
</evidence>
<dbReference type="OrthoDB" id="3544242at2"/>
<dbReference type="AlphaFoldDB" id="A0A368TBP3"/>
<reference evidence="3 4" key="1">
    <citation type="submission" date="2018-04" db="EMBL/GenBank/DDBJ databases">
        <title>Novel actinobacteria from marine sediment.</title>
        <authorList>
            <person name="Ng Z.Y."/>
            <person name="Tan G.Y.A."/>
        </authorList>
    </citation>
    <scope>NUCLEOTIDE SEQUENCE [LARGE SCALE GENOMIC DNA]</scope>
    <source>
        <strain evidence="3 4">TPS81</strain>
    </source>
</reference>
<sequence>MSKPSMSSKISGAVRRVFAKFGRPAASSRPADLAAADADVKGAPAANEAVPADASAAVAEEFSTEAANTSEPTVTQEPVGDTPRPLAGTQPSGAAEPAARNESAPAPTPAAAPAAPERPEAEEESLVKPEEKAEIAAELDSANAETVAADSSVFADAVAAAKAAKEVKADAQAAGAPESGPAEAADLPVPNYDELTLPSVRARLRKLTIEQVRTLRGYETAHANRPEFVRMYDNRIAKLESEAAGE</sequence>
<protein>
    <recommendedName>
        <fullName evidence="2">DUF8129 domain-containing protein</fullName>
    </recommendedName>
</protein>
<dbReference type="RefSeq" id="WP_114396548.1">
    <property type="nucleotide sequence ID" value="NZ_QEIM01000012.1"/>
</dbReference>
<comment type="caution">
    <text evidence="3">The sequence shown here is derived from an EMBL/GenBank/DDBJ whole genome shotgun (WGS) entry which is preliminary data.</text>
</comment>
<feature type="domain" description="DUF8129" evidence="2">
    <location>
        <begin position="185"/>
        <end position="239"/>
    </location>
</feature>
<feature type="compositionally biased region" description="Basic and acidic residues" evidence="1">
    <location>
        <begin position="125"/>
        <end position="135"/>
    </location>
</feature>
<feature type="compositionally biased region" description="Polar residues" evidence="1">
    <location>
        <begin position="65"/>
        <end position="76"/>
    </location>
</feature>
<feature type="compositionally biased region" description="Low complexity" evidence="1">
    <location>
        <begin position="44"/>
        <end position="61"/>
    </location>
</feature>
<evidence type="ECO:0000313" key="3">
    <source>
        <dbReference type="EMBL" id="RCV62396.1"/>
    </source>
</evidence>
<dbReference type="InterPro" id="IPR058442">
    <property type="entry name" value="DUF8129"/>
</dbReference>
<proteinExistence type="predicted"/>
<organism evidence="3 4">
    <name type="scientific">Marinitenerispora sediminis</name>
    <dbReference type="NCBI Taxonomy" id="1931232"/>
    <lineage>
        <taxon>Bacteria</taxon>
        <taxon>Bacillati</taxon>
        <taxon>Actinomycetota</taxon>
        <taxon>Actinomycetes</taxon>
        <taxon>Streptosporangiales</taxon>
        <taxon>Nocardiopsidaceae</taxon>
        <taxon>Marinitenerispora</taxon>
    </lineage>
</organism>